<proteinExistence type="predicted"/>
<reference evidence="1 2" key="1">
    <citation type="submission" date="2018-06" db="EMBL/GenBank/DDBJ databases">
        <title>The Genome of Cuscuta australis (Dodder) Provides Insight into the Evolution of Plant Parasitism.</title>
        <authorList>
            <person name="Liu H."/>
        </authorList>
    </citation>
    <scope>NUCLEOTIDE SEQUENCE [LARGE SCALE GENOMIC DNA]</scope>
    <source>
        <strain evidence="2">cv. Yunnan</strain>
        <tissue evidence="1">Vines</tissue>
    </source>
</reference>
<evidence type="ECO:0000313" key="2">
    <source>
        <dbReference type="Proteomes" id="UP000249390"/>
    </source>
</evidence>
<dbReference type="EMBL" id="NQVE01000030">
    <property type="protein sequence ID" value="RAL52730.1"/>
    <property type="molecule type" value="Genomic_DNA"/>
</dbReference>
<organism evidence="1 2">
    <name type="scientific">Cuscuta australis</name>
    <dbReference type="NCBI Taxonomy" id="267555"/>
    <lineage>
        <taxon>Eukaryota</taxon>
        <taxon>Viridiplantae</taxon>
        <taxon>Streptophyta</taxon>
        <taxon>Embryophyta</taxon>
        <taxon>Tracheophyta</taxon>
        <taxon>Spermatophyta</taxon>
        <taxon>Magnoliopsida</taxon>
        <taxon>eudicotyledons</taxon>
        <taxon>Gunneridae</taxon>
        <taxon>Pentapetalae</taxon>
        <taxon>asterids</taxon>
        <taxon>lamiids</taxon>
        <taxon>Solanales</taxon>
        <taxon>Convolvulaceae</taxon>
        <taxon>Cuscuteae</taxon>
        <taxon>Cuscuta</taxon>
        <taxon>Cuscuta subgen. Grammica</taxon>
        <taxon>Cuscuta sect. Cleistogrammica</taxon>
    </lineage>
</organism>
<keyword evidence="2" id="KW-1185">Reference proteome</keyword>
<gene>
    <name evidence="1" type="ORF">DM860_007498</name>
</gene>
<accession>A0A328E5D3</accession>
<evidence type="ECO:0000313" key="1">
    <source>
        <dbReference type="EMBL" id="RAL52730.1"/>
    </source>
</evidence>
<dbReference type="PANTHER" id="PTHR33511">
    <property type="entry name" value="OS06G0632400 PROTEIN"/>
    <property type="match status" value="1"/>
</dbReference>
<comment type="caution">
    <text evidence="1">The sequence shown here is derived from an EMBL/GenBank/DDBJ whole genome shotgun (WGS) entry which is preliminary data.</text>
</comment>
<protein>
    <submittedName>
        <fullName evidence="1">Uncharacterized protein</fullName>
    </submittedName>
</protein>
<sequence>MGRKSGFSFLGLFRLKRSKREQQRRAEEEDDYYERNVGRGSVTKAYYRVWPSDEDRINWVADPQIDTKATAFLESKRRLFRGRVAADDA</sequence>
<dbReference type="Proteomes" id="UP000249390">
    <property type="component" value="Unassembled WGS sequence"/>
</dbReference>
<dbReference type="AlphaFoldDB" id="A0A328E5D3"/>
<name>A0A328E5D3_9ASTE</name>